<dbReference type="AlphaFoldDB" id="A0A2N3Y217"/>
<dbReference type="InterPro" id="IPR036689">
    <property type="entry name" value="ESAT-6-like_sf"/>
</dbReference>
<dbReference type="GO" id="GO:0009306">
    <property type="term" value="P:protein secretion"/>
    <property type="evidence" value="ECO:0007669"/>
    <property type="project" value="InterPro"/>
</dbReference>
<evidence type="ECO:0000313" key="2">
    <source>
        <dbReference type="Proteomes" id="UP000233786"/>
    </source>
</evidence>
<protein>
    <submittedName>
        <fullName evidence="1">Excreted virulence factor EspC (Type VII ESX diderm)</fullName>
    </submittedName>
</protein>
<comment type="caution">
    <text evidence="1">The sequence shown here is derived from an EMBL/GenBank/DDBJ whole genome shotgun (WGS) entry which is preliminary data.</text>
</comment>
<dbReference type="SUPFAM" id="SSF140453">
    <property type="entry name" value="EsxAB dimer-like"/>
    <property type="match status" value="1"/>
</dbReference>
<sequence>MSAPNNFQVDPAQIREHANTVSGIAGGLSSAAGGLPGEPAENALGTFVQFLTAGLGTAMTQATDAIALAASAVDDVSAALVRTAEDYQRADEHNAALLLGKDLR</sequence>
<proteinExistence type="predicted"/>
<dbReference type="Pfam" id="PF10824">
    <property type="entry name" value="T7SS_ESX_EspC"/>
    <property type="match status" value="1"/>
</dbReference>
<dbReference type="EMBL" id="PJNB01000001">
    <property type="protein sequence ID" value="PKW16959.1"/>
    <property type="molecule type" value="Genomic_DNA"/>
</dbReference>
<organism evidence="1 2">
    <name type="scientific">Saccharopolyspora spinosa</name>
    <dbReference type="NCBI Taxonomy" id="60894"/>
    <lineage>
        <taxon>Bacteria</taxon>
        <taxon>Bacillati</taxon>
        <taxon>Actinomycetota</taxon>
        <taxon>Actinomycetes</taxon>
        <taxon>Pseudonocardiales</taxon>
        <taxon>Pseudonocardiaceae</taxon>
        <taxon>Saccharopolyspora</taxon>
    </lineage>
</organism>
<keyword evidence="2" id="KW-1185">Reference proteome</keyword>
<dbReference type="STRING" id="994479.GCA_000194155_01563"/>
<dbReference type="InterPro" id="IPR022536">
    <property type="entry name" value="EspC"/>
</dbReference>
<gene>
    <name evidence="1" type="ORF">A8926_4872</name>
</gene>
<evidence type="ECO:0000313" key="1">
    <source>
        <dbReference type="EMBL" id="PKW16959.1"/>
    </source>
</evidence>
<reference evidence="1" key="1">
    <citation type="submission" date="2017-12" db="EMBL/GenBank/DDBJ databases">
        <title>Sequencing the genomes of 1000 Actinobacteria strains.</title>
        <authorList>
            <person name="Klenk H.-P."/>
        </authorList>
    </citation>
    <scope>NUCLEOTIDE SEQUENCE [LARGE SCALE GENOMIC DNA]</scope>
    <source>
        <strain evidence="1">DSM 44228</strain>
    </source>
</reference>
<dbReference type="RefSeq" id="WP_010693415.1">
    <property type="nucleotide sequence ID" value="NZ_CP061007.1"/>
</dbReference>
<name>A0A2N3Y217_SACSN</name>
<accession>A0A2N3Y217</accession>
<dbReference type="Proteomes" id="UP000233786">
    <property type="component" value="Unassembled WGS sequence"/>
</dbReference>